<comment type="caution">
    <text evidence="3">The sequence shown here is derived from an EMBL/GenBank/DDBJ whole genome shotgun (WGS) entry which is preliminary data.</text>
</comment>
<dbReference type="GO" id="GO:0008270">
    <property type="term" value="F:zinc ion binding"/>
    <property type="evidence" value="ECO:0007669"/>
    <property type="project" value="UniProtKB-KW"/>
</dbReference>
<accession>A0ABD3LSC2</accession>
<dbReference type="PANTHER" id="PTHR31286:SF99">
    <property type="entry name" value="DUF4283 DOMAIN-CONTAINING PROTEIN"/>
    <property type="match status" value="1"/>
</dbReference>
<organism evidence="3 4">
    <name type="scientific">Eucalyptus globulus</name>
    <name type="common">Tasmanian blue gum</name>
    <dbReference type="NCBI Taxonomy" id="34317"/>
    <lineage>
        <taxon>Eukaryota</taxon>
        <taxon>Viridiplantae</taxon>
        <taxon>Streptophyta</taxon>
        <taxon>Embryophyta</taxon>
        <taxon>Tracheophyta</taxon>
        <taxon>Spermatophyta</taxon>
        <taxon>Magnoliopsida</taxon>
        <taxon>eudicotyledons</taxon>
        <taxon>Gunneridae</taxon>
        <taxon>Pentapetalae</taxon>
        <taxon>rosids</taxon>
        <taxon>malvids</taxon>
        <taxon>Myrtales</taxon>
        <taxon>Myrtaceae</taxon>
        <taxon>Myrtoideae</taxon>
        <taxon>Eucalypteae</taxon>
        <taxon>Eucalyptus</taxon>
    </lineage>
</organism>
<dbReference type="Proteomes" id="UP001634007">
    <property type="component" value="Unassembled WGS sequence"/>
</dbReference>
<dbReference type="EMBL" id="JBJKBG010000001">
    <property type="protein sequence ID" value="KAL3753548.1"/>
    <property type="molecule type" value="Genomic_DNA"/>
</dbReference>
<dbReference type="InterPro" id="IPR025836">
    <property type="entry name" value="Zn_knuckle_CX2CX4HX4C"/>
</dbReference>
<dbReference type="PROSITE" id="PS50158">
    <property type="entry name" value="ZF_CCHC"/>
    <property type="match status" value="1"/>
</dbReference>
<dbReference type="Pfam" id="PF14111">
    <property type="entry name" value="DUF4283"/>
    <property type="match status" value="1"/>
</dbReference>
<dbReference type="AlphaFoldDB" id="A0ABD3LSC2"/>
<feature type="domain" description="CCHC-type" evidence="2">
    <location>
        <begin position="212"/>
        <end position="227"/>
    </location>
</feature>
<dbReference type="InterPro" id="IPR036875">
    <property type="entry name" value="Znf_CCHC_sf"/>
</dbReference>
<proteinExistence type="predicted"/>
<keyword evidence="1" id="KW-0862">Zinc</keyword>
<keyword evidence="1" id="KW-0863">Zinc-finger</keyword>
<dbReference type="InterPro" id="IPR025558">
    <property type="entry name" value="DUF4283"/>
</dbReference>
<dbReference type="PANTHER" id="PTHR31286">
    <property type="entry name" value="GLYCINE-RICH CELL WALL STRUCTURAL PROTEIN 1.8-LIKE"/>
    <property type="match status" value="1"/>
</dbReference>
<protein>
    <recommendedName>
        <fullName evidence="2">CCHC-type domain-containing protein</fullName>
    </recommendedName>
</protein>
<keyword evidence="4" id="KW-1185">Reference proteome</keyword>
<dbReference type="SUPFAM" id="SSF57756">
    <property type="entry name" value="Retrovirus zinc finger-like domains"/>
    <property type="match status" value="1"/>
</dbReference>
<dbReference type="InterPro" id="IPR040256">
    <property type="entry name" value="At4g02000-like"/>
</dbReference>
<gene>
    <name evidence="3" type="ORF">ACJRO7_000884</name>
</gene>
<evidence type="ECO:0000259" key="2">
    <source>
        <dbReference type="PROSITE" id="PS50158"/>
    </source>
</evidence>
<evidence type="ECO:0000313" key="3">
    <source>
        <dbReference type="EMBL" id="KAL3753548.1"/>
    </source>
</evidence>
<reference evidence="3 4" key="1">
    <citation type="submission" date="2024-11" db="EMBL/GenBank/DDBJ databases">
        <title>Chromosome-level genome assembly of Eucalyptus globulus Labill. provides insights into its genome evolution.</title>
        <authorList>
            <person name="Li X."/>
        </authorList>
    </citation>
    <scope>NUCLEOTIDE SEQUENCE [LARGE SCALE GENOMIC DNA]</scope>
    <source>
        <strain evidence="3">CL2024</strain>
        <tissue evidence="3">Fresh tender leaves</tissue>
    </source>
</reference>
<name>A0ABD3LSC2_EUCGL</name>
<evidence type="ECO:0000313" key="4">
    <source>
        <dbReference type="Proteomes" id="UP001634007"/>
    </source>
</evidence>
<dbReference type="Pfam" id="PF14392">
    <property type="entry name" value="zf-CCHC_4"/>
    <property type="match status" value="1"/>
</dbReference>
<dbReference type="InterPro" id="IPR001878">
    <property type="entry name" value="Znf_CCHC"/>
</dbReference>
<keyword evidence="1" id="KW-0479">Metal-binding</keyword>
<sequence length="245" mass="27664">MANPITEENRLEALCKSLRNLWSEEDIIDVTQGISAEKLSECKLTLFGKLYSRPNVNFQAFLSTMKLAWRTEKVSCTVLEPGFFSFSFKSEAEKRKVLENGPCSFSSNLLVLQQCDPDIPDICYDFSYCPFWVHMFGLPFGRVTEAVVRELASKVGEVLEIKLEARGSSHYKIGKAKIKLNLAKPLKTGVVINLGTKKLWIEYKYERLPHFCYSCGRIGHYATACQEIPYASTGMDEDLPGNFGS</sequence>
<evidence type="ECO:0000256" key="1">
    <source>
        <dbReference type="PROSITE-ProRule" id="PRU00047"/>
    </source>
</evidence>